<accession>A0A8S0TU65</accession>
<name>A0A8S0TU65_OLEEU</name>
<protein>
    <submittedName>
        <fullName evidence="1">Uncharacterized protein</fullName>
    </submittedName>
</protein>
<evidence type="ECO:0000313" key="2">
    <source>
        <dbReference type="Proteomes" id="UP000594638"/>
    </source>
</evidence>
<reference evidence="1 2" key="1">
    <citation type="submission" date="2019-12" db="EMBL/GenBank/DDBJ databases">
        <authorList>
            <person name="Alioto T."/>
            <person name="Alioto T."/>
            <person name="Gomez Garrido J."/>
        </authorList>
    </citation>
    <scope>NUCLEOTIDE SEQUENCE [LARGE SCALE GENOMIC DNA]</scope>
</reference>
<evidence type="ECO:0000313" key="1">
    <source>
        <dbReference type="EMBL" id="CAA3009668.1"/>
    </source>
</evidence>
<dbReference type="Gramene" id="OE9A049313T1">
    <property type="protein sequence ID" value="OE9A049313C1"/>
    <property type="gene ID" value="OE9A049313"/>
</dbReference>
<dbReference type="AlphaFoldDB" id="A0A8S0TU65"/>
<comment type="caution">
    <text evidence="1">The sequence shown here is derived from an EMBL/GenBank/DDBJ whole genome shotgun (WGS) entry which is preliminary data.</text>
</comment>
<organism evidence="1 2">
    <name type="scientific">Olea europaea subsp. europaea</name>
    <dbReference type="NCBI Taxonomy" id="158383"/>
    <lineage>
        <taxon>Eukaryota</taxon>
        <taxon>Viridiplantae</taxon>
        <taxon>Streptophyta</taxon>
        <taxon>Embryophyta</taxon>
        <taxon>Tracheophyta</taxon>
        <taxon>Spermatophyta</taxon>
        <taxon>Magnoliopsida</taxon>
        <taxon>eudicotyledons</taxon>
        <taxon>Gunneridae</taxon>
        <taxon>Pentapetalae</taxon>
        <taxon>asterids</taxon>
        <taxon>lamiids</taxon>
        <taxon>Lamiales</taxon>
        <taxon>Oleaceae</taxon>
        <taxon>Oleeae</taxon>
        <taxon>Olea</taxon>
    </lineage>
</organism>
<gene>
    <name evidence="1" type="ORF">OLEA9_A049313</name>
</gene>
<dbReference type="Proteomes" id="UP000594638">
    <property type="component" value="Unassembled WGS sequence"/>
</dbReference>
<dbReference type="EMBL" id="CACTIH010007323">
    <property type="protein sequence ID" value="CAA3009668.1"/>
    <property type="molecule type" value="Genomic_DNA"/>
</dbReference>
<sequence>MSGTPPSQVGTQPDFQAFLGNLWVKSEKCHGHGRVGDATGFSGISRQFSRTWCAGHDWDAFGRDNDVTYFSGIFGEFLRTVYKPRSGRVLVAVGTQPDFQAFVGIFGDSKCSPCSSLIWAAAMSRMLHGHILILTYFYAFSWTRCAGNARHVVRATAGIQPDFQALVGSFWDTVCRPCPGCGYVRDASMPGRDAASIFMQLVDMVCCPRLRRILAVTETQPDFQAFLGNFWDVALRPSHYRNASGPRQGRNLIFRHFWLVFGHDVQGAFRMPPSRGISRQFQEHGVQAMFGTSLDRGRDAVWFSGISRQFLGHSVQAMSRMLGTHPDFHVFLCNILDTVYRSCQGHVRTTAGMELDFQVIPSSFWGWCAGHVRDASWPGNVRDVATMQPDFQAFLGNFLDTVCWPCQAHQAMSEKRLSHGRDAAWFSGISRQFLGHGVQAMSRML</sequence>
<proteinExistence type="predicted"/>
<keyword evidence="2" id="KW-1185">Reference proteome</keyword>